<evidence type="ECO:0000313" key="2">
    <source>
        <dbReference type="Proteomes" id="UP000076152"/>
    </source>
</evidence>
<proteinExistence type="predicted"/>
<dbReference type="Proteomes" id="UP000076152">
    <property type="component" value="Plasmid pIEC338SC2"/>
</dbReference>
<geneLocation type="plasmid" evidence="1 2">
    <name>pIEC338SC2</name>
</geneLocation>
<keyword evidence="1" id="KW-0614">Plasmid</keyword>
<dbReference type="RefSeq" id="WP_155726878.1">
    <property type="nucleotide sequence ID" value="NZ_CP015147.1"/>
</dbReference>
<reference evidence="1 2" key="1">
    <citation type="submission" date="2016-04" db="EMBL/GenBank/DDBJ databases">
        <title>Complete genome sequencing of OXA-72 bearing Acinetobacter pittii strain IEC338SC.</title>
        <authorList>
            <person name="Brasiliense D.M."/>
            <person name="Lima K.V."/>
            <person name="Souza C.O."/>
            <person name="Dutra L.G."/>
            <person name="Mamizuka E.M."/>
            <person name="Perez-Chaparro P.J."/>
            <person name="McCulloch J.A."/>
        </authorList>
    </citation>
    <scope>NUCLEOTIDE SEQUENCE [LARGE SCALE GENOMIC DNA]</scope>
    <source>
        <strain evidence="1 2">IEC338SC</strain>
        <plasmid evidence="1 2">pIEC338SC2</plasmid>
    </source>
</reference>
<sequence length="54" mass="6156">MQKFNQFDVLKSLIEDQRAGAKDPNHPIHDGIKLELKAQAERLKALKDAKKDTL</sequence>
<gene>
    <name evidence="1" type="ORF">IEC338SC_p3821</name>
</gene>
<dbReference type="EMBL" id="CP015147">
    <property type="protein sequence ID" value="AMX20881.1"/>
    <property type="molecule type" value="Genomic_DNA"/>
</dbReference>
<organism evidence="1 2">
    <name type="scientific">Acinetobacter pittii</name>
    <name type="common">Acinetobacter genomosp. 3</name>
    <dbReference type="NCBI Taxonomy" id="48296"/>
    <lineage>
        <taxon>Bacteria</taxon>
        <taxon>Pseudomonadati</taxon>
        <taxon>Pseudomonadota</taxon>
        <taxon>Gammaproteobacteria</taxon>
        <taxon>Moraxellales</taxon>
        <taxon>Moraxellaceae</taxon>
        <taxon>Acinetobacter</taxon>
        <taxon>Acinetobacter calcoaceticus/baumannii complex</taxon>
    </lineage>
</organism>
<dbReference type="AlphaFoldDB" id="A0AB33BM37"/>
<name>A0AB33BM37_ACIPI</name>
<accession>A0AB33BM37</accession>
<evidence type="ECO:0000313" key="1">
    <source>
        <dbReference type="EMBL" id="AMX20881.1"/>
    </source>
</evidence>
<protein>
    <submittedName>
        <fullName evidence="1">Uncharacterized protein</fullName>
    </submittedName>
</protein>